<accession>A0A919A512</accession>
<comment type="caution">
    <text evidence="2">The sequence shown here is derived from an EMBL/GenBank/DDBJ whole genome shotgun (WGS) entry which is preliminary data.</text>
</comment>
<dbReference type="PANTHER" id="PTHR34293">
    <property type="entry name" value="HTH-TYPE TRANSCRIPTIONAL REGULATOR TRMBL2"/>
    <property type="match status" value="1"/>
</dbReference>
<dbReference type="SMART" id="SM00421">
    <property type="entry name" value="HTH_LUXR"/>
    <property type="match status" value="1"/>
</dbReference>
<dbReference type="Pfam" id="PF00196">
    <property type="entry name" value="GerE"/>
    <property type="match status" value="1"/>
</dbReference>
<dbReference type="InterPro" id="IPR036388">
    <property type="entry name" value="WH-like_DNA-bd_sf"/>
</dbReference>
<sequence>MCQIPDEGTQNGEMSVCETGTAVYRAAITHGSASGDIPECLLRLGLLRPQDGEPDVFLPVPPDVAAHHLALPIERAVRAQQQRLLDLRAAFSLVEALYREEQQQAVAPVRLLEGLEVIEATLWKLTESCQSEFQSSHPGPRPPRALAEALPRSRTMLERGVRQRTLYQHSARSHGPTLDYMEQVHALGGEFRTHYEVFGRVLLFDRSVALIPEGRYKGGHHHNALIVEHAGVVGFLADVFDHAWHLAVPVTFGTPDTRPAPLTDEKRRMVLRLMVEGHTDAAIASRLSMSTRTVANHVKRAAEAYGSRSRAQLAYLLAKSGHLE</sequence>
<dbReference type="AlphaFoldDB" id="A0A919A512"/>
<evidence type="ECO:0000313" key="2">
    <source>
        <dbReference type="EMBL" id="GHE86316.1"/>
    </source>
</evidence>
<reference evidence="2" key="2">
    <citation type="submission" date="2020-09" db="EMBL/GenBank/DDBJ databases">
        <authorList>
            <person name="Sun Q."/>
            <person name="Ohkuma M."/>
        </authorList>
    </citation>
    <scope>NUCLEOTIDE SEQUENCE</scope>
    <source>
        <strain evidence="2">JCM 4784</strain>
    </source>
</reference>
<dbReference type="InterPro" id="IPR000792">
    <property type="entry name" value="Tscrpt_reg_LuxR_C"/>
</dbReference>
<evidence type="ECO:0000313" key="3">
    <source>
        <dbReference type="Proteomes" id="UP000608024"/>
    </source>
</evidence>
<proteinExistence type="predicted"/>
<dbReference type="Gene3D" id="1.10.10.10">
    <property type="entry name" value="Winged helix-like DNA-binding domain superfamily/Winged helix DNA-binding domain"/>
    <property type="match status" value="1"/>
</dbReference>
<dbReference type="Proteomes" id="UP000608024">
    <property type="component" value="Unassembled WGS sequence"/>
</dbReference>
<dbReference type="GO" id="GO:0003677">
    <property type="term" value="F:DNA binding"/>
    <property type="evidence" value="ECO:0007669"/>
    <property type="project" value="InterPro"/>
</dbReference>
<protein>
    <submittedName>
        <fullName evidence="2">LuxR family transcriptional regulator</fullName>
    </submittedName>
</protein>
<feature type="domain" description="HTH luxR-type" evidence="1">
    <location>
        <begin position="259"/>
        <end position="317"/>
    </location>
</feature>
<name>A0A919A512_9ACTN</name>
<evidence type="ECO:0000259" key="1">
    <source>
        <dbReference type="SMART" id="SM00421"/>
    </source>
</evidence>
<dbReference type="GO" id="GO:0006355">
    <property type="term" value="P:regulation of DNA-templated transcription"/>
    <property type="evidence" value="ECO:0007669"/>
    <property type="project" value="InterPro"/>
</dbReference>
<dbReference type="PANTHER" id="PTHR34293:SF1">
    <property type="entry name" value="HTH-TYPE TRANSCRIPTIONAL REGULATOR TRMBL2"/>
    <property type="match status" value="1"/>
</dbReference>
<gene>
    <name evidence="2" type="ORF">GCM10018785_62580</name>
</gene>
<dbReference type="InterPro" id="IPR051797">
    <property type="entry name" value="TrmB-like"/>
</dbReference>
<keyword evidence="3" id="KW-1185">Reference proteome</keyword>
<reference evidence="2" key="1">
    <citation type="journal article" date="2014" name="Int. J. Syst. Evol. Microbiol.">
        <title>Complete genome sequence of Corynebacterium casei LMG S-19264T (=DSM 44701T), isolated from a smear-ripened cheese.</title>
        <authorList>
            <consortium name="US DOE Joint Genome Institute (JGI-PGF)"/>
            <person name="Walter F."/>
            <person name="Albersmeier A."/>
            <person name="Kalinowski J."/>
            <person name="Ruckert C."/>
        </authorList>
    </citation>
    <scope>NUCLEOTIDE SEQUENCE</scope>
    <source>
        <strain evidence="2">JCM 4784</strain>
    </source>
</reference>
<dbReference type="RefSeq" id="WP_190139494.1">
    <property type="nucleotide sequence ID" value="NZ_BNBT01000144.1"/>
</dbReference>
<dbReference type="SUPFAM" id="SSF46894">
    <property type="entry name" value="C-terminal effector domain of the bipartite response regulators"/>
    <property type="match status" value="1"/>
</dbReference>
<dbReference type="InterPro" id="IPR016032">
    <property type="entry name" value="Sig_transdc_resp-reg_C-effctor"/>
</dbReference>
<organism evidence="2 3">
    <name type="scientific">Streptomyces longispororuber</name>
    <dbReference type="NCBI Taxonomy" id="68230"/>
    <lineage>
        <taxon>Bacteria</taxon>
        <taxon>Bacillati</taxon>
        <taxon>Actinomycetota</taxon>
        <taxon>Actinomycetes</taxon>
        <taxon>Kitasatosporales</taxon>
        <taxon>Streptomycetaceae</taxon>
        <taxon>Streptomyces</taxon>
    </lineage>
</organism>
<dbReference type="EMBL" id="BNBT01000144">
    <property type="protein sequence ID" value="GHE86316.1"/>
    <property type="molecule type" value="Genomic_DNA"/>
</dbReference>